<evidence type="ECO:0000256" key="1">
    <source>
        <dbReference type="ARBA" id="ARBA00009437"/>
    </source>
</evidence>
<dbReference type="EMBL" id="FPLD01000113">
    <property type="protein sequence ID" value="SGZ14596.1"/>
    <property type="molecule type" value="Genomic_DNA"/>
</dbReference>
<dbReference type="PANTHER" id="PTHR30126:SF21">
    <property type="entry name" value="TRANSCRIPTIONAL REGULATOR-RELATED"/>
    <property type="match status" value="1"/>
</dbReference>
<dbReference type="Pfam" id="PF00126">
    <property type="entry name" value="HTH_1"/>
    <property type="match status" value="1"/>
</dbReference>
<evidence type="ECO:0000256" key="2">
    <source>
        <dbReference type="ARBA" id="ARBA00023015"/>
    </source>
</evidence>
<dbReference type="OrthoDB" id="9786526at2"/>
<dbReference type="FunFam" id="1.10.10.10:FF:000001">
    <property type="entry name" value="LysR family transcriptional regulator"/>
    <property type="match status" value="1"/>
</dbReference>
<dbReference type="KEGG" id="mvs:MVIS_2050"/>
<name>A0A090ICS8_9GAMM</name>
<dbReference type="InterPro" id="IPR000847">
    <property type="entry name" value="LysR_HTH_N"/>
</dbReference>
<dbReference type="GO" id="GO:0003700">
    <property type="term" value="F:DNA-binding transcription factor activity"/>
    <property type="evidence" value="ECO:0007669"/>
    <property type="project" value="InterPro"/>
</dbReference>
<dbReference type="HOGENOM" id="CLU_039613_8_2_6"/>
<keyword evidence="2" id="KW-0805">Transcription regulation</keyword>
<evidence type="ECO:0000256" key="4">
    <source>
        <dbReference type="ARBA" id="ARBA00023163"/>
    </source>
</evidence>
<dbReference type="InterPro" id="IPR005119">
    <property type="entry name" value="LysR_subst-bd"/>
</dbReference>
<keyword evidence="4" id="KW-0804">Transcription</keyword>
<evidence type="ECO:0000313" key="7">
    <source>
        <dbReference type="EMBL" id="SGZ14596.1"/>
    </source>
</evidence>
<dbReference type="RefSeq" id="WP_045110281.1">
    <property type="nucleotide sequence ID" value="NZ_CAWQZC010000023.1"/>
</dbReference>
<organism evidence="7 9">
    <name type="scientific">Moritella viscosa</name>
    <dbReference type="NCBI Taxonomy" id="80854"/>
    <lineage>
        <taxon>Bacteria</taxon>
        <taxon>Pseudomonadati</taxon>
        <taxon>Pseudomonadota</taxon>
        <taxon>Gammaproteobacteria</taxon>
        <taxon>Alteromonadales</taxon>
        <taxon>Moritellaceae</taxon>
        <taxon>Moritella</taxon>
    </lineage>
</organism>
<dbReference type="SUPFAM" id="SSF53850">
    <property type="entry name" value="Periplasmic binding protein-like II"/>
    <property type="match status" value="1"/>
</dbReference>
<dbReference type="PANTHER" id="PTHR30126">
    <property type="entry name" value="HTH-TYPE TRANSCRIPTIONAL REGULATOR"/>
    <property type="match status" value="1"/>
</dbReference>
<dbReference type="EMBL" id="FPLJ01000086">
    <property type="protein sequence ID" value="SGY99721.1"/>
    <property type="molecule type" value="Genomic_DNA"/>
</dbReference>
<evidence type="ECO:0000313" key="6">
    <source>
        <dbReference type="EMBL" id="SGY99721.1"/>
    </source>
</evidence>
<dbReference type="Gene3D" id="1.10.10.10">
    <property type="entry name" value="Winged helix-like DNA-binding domain superfamily/Winged helix DNA-binding domain"/>
    <property type="match status" value="1"/>
</dbReference>
<evidence type="ECO:0000313" key="8">
    <source>
        <dbReference type="Proteomes" id="UP000182660"/>
    </source>
</evidence>
<gene>
    <name evidence="6" type="ORF">MT2528_3898</name>
    <name evidence="7" type="ORF">NVI5450_4078</name>
</gene>
<reference evidence="7 9" key="1">
    <citation type="submission" date="2016-11" db="EMBL/GenBank/DDBJ databases">
        <authorList>
            <person name="Jaros S."/>
            <person name="Januszkiewicz K."/>
            <person name="Wedrychowicz H."/>
        </authorList>
    </citation>
    <scope>NUCLEOTIDE SEQUENCE [LARGE SCALE GENOMIC DNA]</scope>
    <source>
        <strain evidence="7">NVI 5450</strain>
    </source>
</reference>
<evidence type="ECO:0000256" key="3">
    <source>
        <dbReference type="ARBA" id="ARBA00023125"/>
    </source>
</evidence>
<evidence type="ECO:0000259" key="5">
    <source>
        <dbReference type="PROSITE" id="PS50931"/>
    </source>
</evidence>
<proteinExistence type="inferred from homology"/>
<dbReference type="InterPro" id="IPR036388">
    <property type="entry name" value="WH-like_DNA-bd_sf"/>
</dbReference>
<evidence type="ECO:0000313" key="9">
    <source>
        <dbReference type="Proteomes" id="UP000183794"/>
    </source>
</evidence>
<protein>
    <submittedName>
        <fullName evidence="7">Hypothetical transcriptional regulator, LysR family</fullName>
    </submittedName>
</protein>
<dbReference type="Gene3D" id="3.40.190.290">
    <property type="match status" value="1"/>
</dbReference>
<dbReference type="GeneID" id="61297700"/>
<dbReference type="STRING" id="80854.MVIS_2050"/>
<keyword evidence="3" id="KW-0238">DNA-binding</keyword>
<sequence length="287" mass="32335">MDTELLKTFLEVTKTRHFGRAADNLFLTQSAVSFRIRHLESQLANQLFSRQRGNLQLTSAGERLLPYAESILQMWGLAKHDIALSENLVVQITLGASAIFWEFDGISDWINRISTAVPGLALRLESVPRQNMSKRLIDKSIDISITSEPPIHELLNTTKVRDYQLQLVTHKPNRDMDNINDLPLIYLDWSTRFSIQHNKIEALQRTAVIHTDSCRLALDHIIGNGGVGYLPSPVIAQSIDSGLLYLVKGAPVMEQALYIVCRADHEKQHIIDSLLAVPFNHIIEGID</sequence>
<dbReference type="AlphaFoldDB" id="A0A090ICS8"/>
<comment type="similarity">
    <text evidence="1">Belongs to the LysR transcriptional regulatory family.</text>
</comment>
<dbReference type="Proteomes" id="UP000183794">
    <property type="component" value="Unassembled WGS sequence"/>
</dbReference>
<dbReference type="Proteomes" id="UP000182660">
    <property type="component" value="Unassembled WGS sequence"/>
</dbReference>
<dbReference type="Pfam" id="PF03466">
    <property type="entry name" value="LysR_substrate"/>
    <property type="match status" value="1"/>
</dbReference>
<reference evidence="6 8" key="2">
    <citation type="submission" date="2016-11" db="EMBL/GenBank/DDBJ databases">
        <authorList>
            <person name="Klemetsen T."/>
        </authorList>
    </citation>
    <scope>NUCLEOTIDE SEQUENCE [LARGE SCALE GENOMIC DNA]</scope>
    <source>
        <strain evidence="6">MT 2528</strain>
    </source>
</reference>
<dbReference type="PATRIC" id="fig|80854.5.peg.2189"/>
<feature type="domain" description="HTH lysR-type" evidence="5">
    <location>
        <begin position="1"/>
        <end position="58"/>
    </location>
</feature>
<dbReference type="PRINTS" id="PR00039">
    <property type="entry name" value="HTHLYSR"/>
</dbReference>
<dbReference type="SUPFAM" id="SSF46785">
    <property type="entry name" value="Winged helix' DNA-binding domain"/>
    <property type="match status" value="1"/>
</dbReference>
<keyword evidence="8" id="KW-1185">Reference proteome</keyword>
<accession>A0A090ICS8</accession>
<dbReference type="PROSITE" id="PS50931">
    <property type="entry name" value="HTH_LYSR"/>
    <property type="match status" value="1"/>
</dbReference>
<dbReference type="GO" id="GO:0000976">
    <property type="term" value="F:transcription cis-regulatory region binding"/>
    <property type="evidence" value="ECO:0007669"/>
    <property type="project" value="TreeGrafter"/>
</dbReference>
<dbReference type="InterPro" id="IPR036390">
    <property type="entry name" value="WH_DNA-bd_sf"/>
</dbReference>